<dbReference type="Gene3D" id="3.40.50.1820">
    <property type="entry name" value="alpha/beta hydrolase"/>
    <property type="match status" value="1"/>
</dbReference>
<reference evidence="8" key="1">
    <citation type="journal article" date="2019" name="Int. J. Syst. Evol. Microbiol.">
        <title>The Global Catalogue of Microorganisms (GCM) 10K type strain sequencing project: providing services to taxonomists for standard genome sequencing and annotation.</title>
        <authorList>
            <consortium name="The Broad Institute Genomics Platform"/>
            <consortium name="The Broad Institute Genome Sequencing Center for Infectious Disease"/>
            <person name="Wu L."/>
            <person name="Ma J."/>
        </authorList>
    </citation>
    <scope>NUCLEOTIDE SEQUENCE [LARGE SCALE GENOMIC DNA]</scope>
    <source>
        <strain evidence="8">JCM 10671</strain>
    </source>
</reference>
<dbReference type="Proteomes" id="UP001500957">
    <property type="component" value="Unassembled WGS sequence"/>
</dbReference>
<feature type="domain" description="AB hydrolase-1" evidence="6">
    <location>
        <begin position="116"/>
        <end position="337"/>
    </location>
</feature>
<dbReference type="InterPro" id="IPR000073">
    <property type="entry name" value="AB_hydrolase_1"/>
</dbReference>
<name>A0ABP3RAM1_9ACTN</name>
<dbReference type="PANTHER" id="PTHR43107:SF15">
    <property type="entry name" value="FATTY ACID TRANSPORT PROTEIN 3, ISOFORM A"/>
    <property type="match status" value="1"/>
</dbReference>
<evidence type="ECO:0000259" key="5">
    <source>
        <dbReference type="Pfam" id="PF00501"/>
    </source>
</evidence>
<dbReference type="Pfam" id="PF00501">
    <property type="entry name" value="AMP-binding"/>
    <property type="match status" value="1"/>
</dbReference>
<comment type="similarity">
    <text evidence="1">Belongs to the ATP-dependent AMP-binding enzyme family.</text>
</comment>
<dbReference type="RefSeq" id="WP_344600727.1">
    <property type="nucleotide sequence ID" value="NZ_BAAAHE010000002.1"/>
</dbReference>
<feature type="domain" description="AMP-dependent synthetase/ligase" evidence="5">
    <location>
        <begin position="448"/>
        <end position="779"/>
    </location>
</feature>
<dbReference type="InterPro" id="IPR029058">
    <property type="entry name" value="AB_hydrolase_fold"/>
</dbReference>
<comment type="caution">
    <text evidence="7">The sequence shown here is derived from an EMBL/GenBank/DDBJ whole genome shotgun (WGS) entry which is preliminary data.</text>
</comment>
<dbReference type="Gene3D" id="3.30.300.30">
    <property type="match status" value="1"/>
</dbReference>
<organism evidence="7 8">
    <name type="scientific">Sporichthya brevicatena</name>
    <dbReference type="NCBI Taxonomy" id="171442"/>
    <lineage>
        <taxon>Bacteria</taxon>
        <taxon>Bacillati</taxon>
        <taxon>Actinomycetota</taxon>
        <taxon>Actinomycetes</taxon>
        <taxon>Sporichthyales</taxon>
        <taxon>Sporichthyaceae</taxon>
        <taxon>Sporichthya</taxon>
    </lineage>
</organism>
<dbReference type="InterPro" id="IPR000873">
    <property type="entry name" value="AMP-dep_synth/lig_dom"/>
</dbReference>
<dbReference type="SUPFAM" id="SSF56801">
    <property type="entry name" value="Acetyl-CoA synthetase-like"/>
    <property type="match status" value="1"/>
</dbReference>
<dbReference type="PANTHER" id="PTHR43107">
    <property type="entry name" value="LONG-CHAIN FATTY ACID TRANSPORT PROTEIN"/>
    <property type="match status" value="1"/>
</dbReference>
<sequence>MDLSRLTGPVRQLGATVANASEVIRYGGLLTGELPSEFSVVARRSMFRLRRYFPDDVNSGAPVLLVPPLMMSADVYDVSPSTSAVRFLHESGLDPWVVDFGAPEREEGGLKRTVVDHVLAVNEAVDLVRAHTQRDVHLSGYSQGGMFAYQVAAYRRSSGIASLITFGSPVDSRATRVFGVVAEDVITEVAGLLADHVLVHVSLPAWASRFGFRLLDPVKSTRARLQFLLQLHDRDALLPREGQRQFLDNNGYVAYPGPAIAEFVKNFLAHNRMLQGGFVIGDVMSTLADITCPVLAFVGSLDSIAPPPSVRAIARAAPKADTFEVEVPTGHFGMVVGAGASRATWPRVADWVTWRELRGGQPEDRPAAIEVLDVDAEFEPRPSTAPLHAGVDVAGYAVAVARSGLGAAAGGLRALASLAGDAQHVLPRLARLERLTADERVSVGALLEERTRNNAADHFFVFDGRGHTYADAGVRVDNVVRGLLSIGVRPGEHVGVLMSTRPSALVATAALNRIGAVAVMLRPDGATAVEARLGDVKRIIADPEHAGAARAARKVSVYVLGGGGAPRTLGPGITDLERITPALVQIPEWYVPNPGRASDLAFLLFTGEGTSTRCHRITNGQWARSAYGTASAAKLSPADTVYSVTPLHHAAGLLTSVGGALAGGSRLALATSYDPATFWSEVRRYGVTVVSYTWTLLRDLIEADRVPGERHHPVRLFVGSGMPTWLWLRTVDRFPTAGVLEFFASSGEDVVLANLSGRKVGAKGRPIPGSAEVAVVSCDLATGELRRDLDGVGARCATDEPGLLVARCSPTAPNALRDVLAPGDAWRSTGHVFRRDADGDHWLIGALADLVHTAGGTVPPAPAEDALGALDAVEIVAAYGVHADTDRDTPPAEELHAALVLRRGRTLDAPAVTAALAGLSALHQPSVVRVLPTIPVTTWWRPLRAALRADAAADALVTWVRQPDGTYAEPPKARRRRRGT</sequence>
<dbReference type="Pfam" id="PF00561">
    <property type="entry name" value="Abhydrolase_1"/>
    <property type="match status" value="1"/>
</dbReference>
<dbReference type="InterPro" id="IPR042099">
    <property type="entry name" value="ANL_N_sf"/>
</dbReference>
<proteinExistence type="inferred from homology"/>
<dbReference type="Gene3D" id="3.40.50.12780">
    <property type="entry name" value="N-terminal domain of ligase-like"/>
    <property type="match status" value="1"/>
</dbReference>
<evidence type="ECO:0000313" key="7">
    <source>
        <dbReference type="EMBL" id="GAA0604199.1"/>
    </source>
</evidence>
<evidence type="ECO:0000256" key="2">
    <source>
        <dbReference type="ARBA" id="ARBA00022598"/>
    </source>
</evidence>
<protein>
    <submittedName>
        <fullName evidence="7">Acyl-CoA synthetase</fullName>
    </submittedName>
</protein>
<evidence type="ECO:0000256" key="4">
    <source>
        <dbReference type="ARBA" id="ARBA00022840"/>
    </source>
</evidence>
<keyword evidence="2" id="KW-0436">Ligase</keyword>
<keyword evidence="3" id="KW-0547">Nucleotide-binding</keyword>
<evidence type="ECO:0000256" key="3">
    <source>
        <dbReference type="ARBA" id="ARBA00022741"/>
    </source>
</evidence>
<evidence type="ECO:0000256" key="1">
    <source>
        <dbReference type="ARBA" id="ARBA00006432"/>
    </source>
</evidence>
<dbReference type="SUPFAM" id="SSF53474">
    <property type="entry name" value="alpha/beta-Hydrolases"/>
    <property type="match status" value="1"/>
</dbReference>
<dbReference type="EMBL" id="BAAAHE010000002">
    <property type="protein sequence ID" value="GAA0604199.1"/>
    <property type="molecule type" value="Genomic_DNA"/>
</dbReference>
<keyword evidence="8" id="KW-1185">Reference proteome</keyword>
<dbReference type="InterPro" id="IPR045851">
    <property type="entry name" value="AMP-bd_C_sf"/>
</dbReference>
<accession>A0ABP3RAM1</accession>
<evidence type="ECO:0000313" key="8">
    <source>
        <dbReference type="Proteomes" id="UP001500957"/>
    </source>
</evidence>
<dbReference type="NCBIfam" id="NF005898">
    <property type="entry name" value="PRK07868.1"/>
    <property type="match status" value="1"/>
</dbReference>
<gene>
    <name evidence="7" type="ORF">GCM10009547_02490</name>
</gene>
<evidence type="ECO:0000259" key="6">
    <source>
        <dbReference type="Pfam" id="PF00561"/>
    </source>
</evidence>
<keyword evidence="4" id="KW-0067">ATP-binding</keyword>